<dbReference type="Pfam" id="PF08240">
    <property type="entry name" value="ADH_N"/>
    <property type="match status" value="1"/>
</dbReference>
<reference evidence="7" key="1">
    <citation type="submission" date="2020-06" db="EMBL/GenBank/DDBJ databases">
        <authorList>
            <person name="Li T."/>
            <person name="Hu X."/>
            <person name="Zhang T."/>
            <person name="Song X."/>
            <person name="Zhang H."/>
            <person name="Dai N."/>
            <person name="Sheng W."/>
            <person name="Hou X."/>
            <person name="Wei L."/>
        </authorList>
    </citation>
    <scope>NUCLEOTIDE SEQUENCE</scope>
    <source>
        <strain evidence="7">G01</strain>
        <tissue evidence="7">Leaf</tissue>
    </source>
</reference>
<dbReference type="InterPro" id="IPR013154">
    <property type="entry name" value="ADH-like_N"/>
</dbReference>
<dbReference type="GO" id="GO:0016616">
    <property type="term" value="F:oxidoreductase activity, acting on the CH-OH group of donors, NAD or NADP as acceptor"/>
    <property type="evidence" value="ECO:0007669"/>
    <property type="project" value="InterPro"/>
</dbReference>
<feature type="domain" description="Alcohol dehydrogenase-like N-terminal" evidence="6">
    <location>
        <begin position="45"/>
        <end position="85"/>
    </location>
</feature>
<dbReference type="PANTHER" id="PTHR42683">
    <property type="entry name" value="ALDEHYDE REDUCTASE"/>
    <property type="match status" value="1"/>
</dbReference>
<organism evidence="7">
    <name type="scientific">Sesamum angustifolium</name>
    <dbReference type="NCBI Taxonomy" id="2727405"/>
    <lineage>
        <taxon>Eukaryota</taxon>
        <taxon>Viridiplantae</taxon>
        <taxon>Streptophyta</taxon>
        <taxon>Embryophyta</taxon>
        <taxon>Tracheophyta</taxon>
        <taxon>Spermatophyta</taxon>
        <taxon>Magnoliopsida</taxon>
        <taxon>eudicotyledons</taxon>
        <taxon>Gunneridae</taxon>
        <taxon>Pentapetalae</taxon>
        <taxon>asterids</taxon>
        <taxon>lamiids</taxon>
        <taxon>Lamiales</taxon>
        <taxon>Pedaliaceae</taxon>
        <taxon>Sesamum</taxon>
    </lineage>
</organism>
<accession>A0AAW2QAH8</accession>
<evidence type="ECO:0000313" key="7">
    <source>
        <dbReference type="EMBL" id="KAL0364865.1"/>
    </source>
</evidence>
<keyword evidence="4" id="KW-0560">Oxidoreductase</keyword>
<evidence type="ECO:0000256" key="2">
    <source>
        <dbReference type="ARBA" id="ARBA00022723"/>
    </source>
</evidence>
<keyword evidence="2" id="KW-0479">Metal-binding</keyword>
<dbReference type="FunFam" id="3.40.50.720:FF:000022">
    <property type="entry name" value="Cinnamyl alcohol dehydrogenase"/>
    <property type="match status" value="1"/>
</dbReference>
<evidence type="ECO:0000256" key="3">
    <source>
        <dbReference type="ARBA" id="ARBA00022833"/>
    </source>
</evidence>
<dbReference type="AlphaFoldDB" id="A0AAW2QAH8"/>
<protein>
    <submittedName>
        <fullName evidence="7">8-hydroxygeraniol dehydrogenase</fullName>
    </submittedName>
</protein>
<comment type="caution">
    <text evidence="7">The sequence shown here is derived from an EMBL/GenBank/DDBJ whole genome shotgun (WGS) entry which is preliminary data.</text>
</comment>
<sequence length="286" mass="30862">MMQETSIIDPEQRRAVSIGHGLSEGLRVARQRPVRTSLSRRPTRDRDVQLKVLYCGICRSDLHAVKNDSGSSQYPLVPGHEMVGKKLRSMLNNLQNYCPKLTLTYNRIQPDDTVTYGGYSDVMVVDEDFVIRWPEDFPMDKGAPLLCAGITTYSPMKYYGLDKPGLHIGVVGLGGLGHVAAKFAKAFGSKVTVISTSVGKKKEAMESLSADGFVISRDLQEMQAAAGTLQGIIDTVSAVHALAPLLSLLNPHGKLIVVGAPEKPLELSAFSITLARKTVAGSIIGG</sequence>
<dbReference type="InterPro" id="IPR013149">
    <property type="entry name" value="ADH-like_C"/>
</dbReference>
<evidence type="ECO:0000259" key="5">
    <source>
        <dbReference type="Pfam" id="PF00107"/>
    </source>
</evidence>
<dbReference type="InterPro" id="IPR047109">
    <property type="entry name" value="CAD-like"/>
</dbReference>
<gene>
    <name evidence="7" type="ORF">Sangu_0584100</name>
</gene>
<evidence type="ECO:0000259" key="6">
    <source>
        <dbReference type="Pfam" id="PF08240"/>
    </source>
</evidence>
<name>A0AAW2QAH8_9LAMI</name>
<dbReference type="EMBL" id="JACGWK010000003">
    <property type="protein sequence ID" value="KAL0364865.1"/>
    <property type="molecule type" value="Genomic_DNA"/>
</dbReference>
<dbReference type="GO" id="GO:0046872">
    <property type="term" value="F:metal ion binding"/>
    <property type="evidence" value="ECO:0007669"/>
    <property type="project" value="UniProtKB-KW"/>
</dbReference>
<dbReference type="SUPFAM" id="SSF50129">
    <property type="entry name" value="GroES-like"/>
    <property type="match status" value="1"/>
</dbReference>
<dbReference type="Gene3D" id="3.90.180.10">
    <property type="entry name" value="Medium-chain alcohol dehydrogenases, catalytic domain"/>
    <property type="match status" value="2"/>
</dbReference>
<feature type="domain" description="Alcohol dehydrogenase-like C-terminal" evidence="5">
    <location>
        <begin position="175"/>
        <end position="285"/>
    </location>
</feature>
<proteinExistence type="predicted"/>
<dbReference type="Gene3D" id="3.40.50.720">
    <property type="entry name" value="NAD(P)-binding Rossmann-like Domain"/>
    <property type="match status" value="1"/>
</dbReference>
<evidence type="ECO:0000256" key="4">
    <source>
        <dbReference type="ARBA" id="ARBA00023002"/>
    </source>
</evidence>
<keyword evidence="3" id="KW-0862">Zinc</keyword>
<dbReference type="InterPro" id="IPR036291">
    <property type="entry name" value="NAD(P)-bd_dom_sf"/>
</dbReference>
<reference evidence="7" key="2">
    <citation type="journal article" date="2024" name="Plant">
        <title>Genomic evolution and insights into agronomic trait innovations of Sesamum species.</title>
        <authorList>
            <person name="Miao H."/>
            <person name="Wang L."/>
            <person name="Qu L."/>
            <person name="Liu H."/>
            <person name="Sun Y."/>
            <person name="Le M."/>
            <person name="Wang Q."/>
            <person name="Wei S."/>
            <person name="Zheng Y."/>
            <person name="Lin W."/>
            <person name="Duan Y."/>
            <person name="Cao H."/>
            <person name="Xiong S."/>
            <person name="Wang X."/>
            <person name="Wei L."/>
            <person name="Li C."/>
            <person name="Ma Q."/>
            <person name="Ju M."/>
            <person name="Zhao R."/>
            <person name="Li G."/>
            <person name="Mu C."/>
            <person name="Tian Q."/>
            <person name="Mei H."/>
            <person name="Zhang T."/>
            <person name="Gao T."/>
            <person name="Zhang H."/>
        </authorList>
    </citation>
    <scope>NUCLEOTIDE SEQUENCE</scope>
    <source>
        <strain evidence="7">G01</strain>
    </source>
</reference>
<comment type="cofactor">
    <cofactor evidence="1">
        <name>Zn(2+)</name>
        <dbReference type="ChEBI" id="CHEBI:29105"/>
    </cofactor>
</comment>
<dbReference type="Pfam" id="PF00107">
    <property type="entry name" value="ADH_zinc_N"/>
    <property type="match status" value="1"/>
</dbReference>
<dbReference type="SUPFAM" id="SSF51735">
    <property type="entry name" value="NAD(P)-binding Rossmann-fold domains"/>
    <property type="match status" value="1"/>
</dbReference>
<dbReference type="InterPro" id="IPR011032">
    <property type="entry name" value="GroES-like_sf"/>
</dbReference>
<evidence type="ECO:0000256" key="1">
    <source>
        <dbReference type="ARBA" id="ARBA00001947"/>
    </source>
</evidence>